<evidence type="ECO:0000256" key="4">
    <source>
        <dbReference type="ARBA" id="ARBA00022723"/>
    </source>
</evidence>
<dbReference type="PROSITE" id="PS00086">
    <property type="entry name" value="CYTOCHROME_P450"/>
    <property type="match status" value="1"/>
</dbReference>
<dbReference type="InterPro" id="IPR036396">
    <property type="entry name" value="Cyt_P450_sf"/>
</dbReference>
<evidence type="ECO:0000313" key="11">
    <source>
        <dbReference type="EMBL" id="KAG7059335.1"/>
    </source>
</evidence>
<dbReference type="PANTHER" id="PTHR24305:SF230">
    <property type="entry name" value="P450, PUTATIVE (EUROFUNG)-RELATED"/>
    <property type="match status" value="1"/>
</dbReference>
<dbReference type="PANTHER" id="PTHR24305">
    <property type="entry name" value="CYTOCHROME P450"/>
    <property type="match status" value="1"/>
</dbReference>
<keyword evidence="8" id="KW-0539">Nucleus</keyword>
<evidence type="ECO:0000256" key="1">
    <source>
        <dbReference type="ARBA" id="ARBA00001971"/>
    </source>
</evidence>
<keyword evidence="6 9" id="KW-0408">Iron</keyword>
<name>A0A9P7UJE7_9PEZI</name>
<gene>
    <name evidence="11" type="ORF">JMJ77_006699</name>
</gene>
<dbReference type="EMBL" id="JAESDN010000001">
    <property type="protein sequence ID" value="KAG7059335.1"/>
    <property type="molecule type" value="Genomic_DNA"/>
</dbReference>
<dbReference type="Pfam" id="PF00172">
    <property type="entry name" value="Zn_clus"/>
    <property type="match status" value="1"/>
</dbReference>
<evidence type="ECO:0000256" key="7">
    <source>
        <dbReference type="ARBA" id="ARBA00023033"/>
    </source>
</evidence>
<evidence type="ECO:0000256" key="8">
    <source>
        <dbReference type="ARBA" id="ARBA00023242"/>
    </source>
</evidence>
<keyword evidence="3 9" id="KW-0349">Heme</keyword>
<dbReference type="AlphaFoldDB" id="A0A9P7UJE7"/>
<keyword evidence="7" id="KW-0503">Monooxygenase</keyword>
<evidence type="ECO:0000256" key="5">
    <source>
        <dbReference type="ARBA" id="ARBA00023002"/>
    </source>
</evidence>
<feature type="domain" description="Zn(2)-C6 fungal-type" evidence="10">
    <location>
        <begin position="21"/>
        <end position="51"/>
    </location>
</feature>
<dbReference type="Pfam" id="PF00067">
    <property type="entry name" value="p450"/>
    <property type="match status" value="1"/>
</dbReference>
<dbReference type="InterPro" id="IPR036864">
    <property type="entry name" value="Zn2-C6_fun-type_DNA-bd_sf"/>
</dbReference>
<dbReference type="GO" id="GO:0005506">
    <property type="term" value="F:iron ion binding"/>
    <property type="evidence" value="ECO:0007669"/>
    <property type="project" value="InterPro"/>
</dbReference>
<evidence type="ECO:0000256" key="2">
    <source>
        <dbReference type="ARBA" id="ARBA00010617"/>
    </source>
</evidence>
<comment type="similarity">
    <text evidence="2">Belongs to the cytochrome P450 family.</text>
</comment>
<evidence type="ECO:0000259" key="10">
    <source>
        <dbReference type="PROSITE" id="PS50048"/>
    </source>
</evidence>
<dbReference type="PRINTS" id="PR00385">
    <property type="entry name" value="P450"/>
</dbReference>
<sequence>MESLPSLRNGPKRAHKKVRTGCIACKTRHVKCDERRPRCSQCTKQAISCRFPSPKPCSPIETTKPGPSQNLSHRGGALDLNMLDLELIHHWTLFTYDSLTVSPVIRTFWLRNAAQIGFRCDFVMRSLLALSAVHLAHLNPAREEALFQHALKHHNTSTAATIASIHHIDQVEDVVMRENLFLYSMFIMFYIISQTEHPQDAFFGRPSRKETSSPDWMVFFHGSRSIALASMALHTTTSLTHPVIGYTMGMLADRDRTSKKQYLGTLLDRIRETESNEHYETYLHAAEELEATFAVLTEFPESRDIFHGFLWISNVSDHRGDLIALIQGRNASQEALVVYTYFCKIIQRLPARWWSEKWVRGLKDVSTAAKSVITSAMPSVALSLLVSAAALSIYGVTTVIYNLFFHPLRGYPGPKLWAATPLPAAINILRGTPHLTILELHKRYGDVVRVGPNELALAHADAWKDVCGHLKRGQDENGKDPKYGNEEMDKSLISASRERHGPARRLLSHAFSARAMAEQQPLMDRWISLFIQRVHEHSKGGTVAMDASKWFEWTTFDIIGDLAFGEPFGCLQNSASHPWVDSFFASMKIIPWIQAISDFPLFSVLKPLYFILFVPKDVLTQRHLSQVMAEENLKKRLAVGGDRPDFVQALLKSGEKHEMSPMEMRDNMVLLTTAGSETTATTLAATTYFLGNHPEVLAKLNAEVRSAFKSEQEIDVNSVQSLPYMLAVLKESMRVYPAVAIALLRQTPPSGAQIAGDWVTGGTTLGIWQYAAYHDPTKFLYPDAFIPERWLDDKRFDGDQKNLHQPFSYGPRNCLGMNLAFAEMRLILARIIWNFDLELAPESKSWADGQKVFFFWDKPPLWVYFKSRQER</sequence>
<comment type="caution">
    <text evidence="11">The sequence shown here is derived from an EMBL/GenBank/DDBJ whole genome shotgun (WGS) entry which is preliminary data.</text>
</comment>
<dbReference type="InterPro" id="IPR017972">
    <property type="entry name" value="Cyt_P450_CS"/>
</dbReference>
<evidence type="ECO:0000256" key="9">
    <source>
        <dbReference type="PIRSR" id="PIRSR602401-1"/>
    </source>
</evidence>
<evidence type="ECO:0000256" key="3">
    <source>
        <dbReference type="ARBA" id="ARBA00022617"/>
    </source>
</evidence>
<dbReference type="CDD" id="cd00067">
    <property type="entry name" value="GAL4"/>
    <property type="match status" value="1"/>
</dbReference>
<protein>
    <submittedName>
        <fullName evidence="11">Cytochrome p450</fullName>
    </submittedName>
</protein>
<keyword evidence="5" id="KW-0560">Oxidoreductase</keyword>
<evidence type="ECO:0000256" key="6">
    <source>
        <dbReference type="ARBA" id="ARBA00023004"/>
    </source>
</evidence>
<dbReference type="InterPro" id="IPR001138">
    <property type="entry name" value="Zn2Cys6_DnaBD"/>
</dbReference>
<dbReference type="SMART" id="SM00066">
    <property type="entry name" value="GAL4"/>
    <property type="match status" value="1"/>
</dbReference>
<accession>A0A9P7UJE7</accession>
<organism evidence="11 12">
    <name type="scientific">Colletotrichum scovillei</name>
    <dbReference type="NCBI Taxonomy" id="1209932"/>
    <lineage>
        <taxon>Eukaryota</taxon>
        <taxon>Fungi</taxon>
        <taxon>Dikarya</taxon>
        <taxon>Ascomycota</taxon>
        <taxon>Pezizomycotina</taxon>
        <taxon>Sordariomycetes</taxon>
        <taxon>Hypocreomycetidae</taxon>
        <taxon>Glomerellales</taxon>
        <taxon>Glomerellaceae</taxon>
        <taxon>Colletotrichum</taxon>
        <taxon>Colletotrichum acutatum species complex</taxon>
    </lineage>
</organism>
<evidence type="ECO:0000313" key="12">
    <source>
        <dbReference type="Proteomes" id="UP000699042"/>
    </source>
</evidence>
<keyword evidence="4 9" id="KW-0479">Metal-binding</keyword>
<dbReference type="PRINTS" id="PR00463">
    <property type="entry name" value="EP450I"/>
</dbReference>
<dbReference type="Proteomes" id="UP000699042">
    <property type="component" value="Unassembled WGS sequence"/>
</dbReference>
<comment type="cofactor">
    <cofactor evidence="1 9">
        <name>heme</name>
        <dbReference type="ChEBI" id="CHEBI:30413"/>
    </cofactor>
</comment>
<dbReference type="SUPFAM" id="SSF48264">
    <property type="entry name" value="Cytochrome P450"/>
    <property type="match status" value="1"/>
</dbReference>
<dbReference type="SUPFAM" id="SSF57701">
    <property type="entry name" value="Zn2/Cys6 DNA-binding domain"/>
    <property type="match status" value="1"/>
</dbReference>
<dbReference type="GO" id="GO:0008270">
    <property type="term" value="F:zinc ion binding"/>
    <property type="evidence" value="ECO:0007669"/>
    <property type="project" value="InterPro"/>
</dbReference>
<reference evidence="11" key="1">
    <citation type="submission" date="2021-05" db="EMBL/GenBank/DDBJ databases">
        <title>Comparative genomics of three Colletotrichum scovillei strains and genetic complementation revealed genes involved fungal growth and virulence on chili pepper.</title>
        <authorList>
            <person name="Hsieh D.-K."/>
            <person name="Chuang S.-C."/>
            <person name="Chen C.-Y."/>
            <person name="Chao Y.-T."/>
            <person name="Lu M.-Y.J."/>
            <person name="Lee M.-H."/>
            <person name="Shih M.-C."/>
        </authorList>
    </citation>
    <scope>NUCLEOTIDE SEQUENCE</scope>
    <source>
        <strain evidence="11">Coll-153</strain>
    </source>
</reference>
<dbReference type="GO" id="GO:0016705">
    <property type="term" value="F:oxidoreductase activity, acting on paired donors, with incorporation or reduction of molecular oxygen"/>
    <property type="evidence" value="ECO:0007669"/>
    <property type="project" value="InterPro"/>
</dbReference>
<dbReference type="Gene3D" id="1.10.630.10">
    <property type="entry name" value="Cytochrome P450"/>
    <property type="match status" value="1"/>
</dbReference>
<dbReference type="PROSITE" id="PS50048">
    <property type="entry name" value="ZN2_CY6_FUNGAL_2"/>
    <property type="match status" value="1"/>
</dbReference>
<dbReference type="InterPro" id="IPR002401">
    <property type="entry name" value="Cyt_P450_E_grp-I"/>
</dbReference>
<feature type="binding site" description="axial binding residue" evidence="9">
    <location>
        <position position="814"/>
    </location>
    <ligand>
        <name>heme</name>
        <dbReference type="ChEBI" id="CHEBI:30413"/>
    </ligand>
    <ligandPart>
        <name>Fe</name>
        <dbReference type="ChEBI" id="CHEBI:18248"/>
    </ligandPart>
</feature>
<dbReference type="InterPro" id="IPR001128">
    <property type="entry name" value="Cyt_P450"/>
</dbReference>
<dbReference type="InterPro" id="IPR050121">
    <property type="entry name" value="Cytochrome_P450_monoxygenase"/>
</dbReference>
<dbReference type="GO" id="GO:0000981">
    <property type="term" value="F:DNA-binding transcription factor activity, RNA polymerase II-specific"/>
    <property type="evidence" value="ECO:0007669"/>
    <property type="project" value="InterPro"/>
</dbReference>
<dbReference type="GO" id="GO:0020037">
    <property type="term" value="F:heme binding"/>
    <property type="evidence" value="ECO:0007669"/>
    <property type="project" value="InterPro"/>
</dbReference>
<dbReference type="GO" id="GO:0004497">
    <property type="term" value="F:monooxygenase activity"/>
    <property type="evidence" value="ECO:0007669"/>
    <property type="project" value="UniProtKB-KW"/>
</dbReference>
<keyword evidence="12" id="KW-1185">Reference proteome</keyword>
<dbReference type="Gene3D" id="4.10.240.10">
    <property type="entry name" value="Zn(2)-C6 fungal-type DNA-binding domain"/>
    <property type="match status" value="1"/>
</dbReference>
<proteinExistence type="inferred from homology"/>
<dbReference type="PROSITE" id="PS00463">
    <property type="entry name" value="ZN2_CY6_FUNGAL_1"/>
    <property type="match status" value="1"/>
</dbReference>
<dbReference type="CDD" id="cd11058">
    <property type="entry name" value="CYP60B-like"/>
    <property type="match status" value="1"/>
</dbReference>